<dbReference type="InterPro" id="IPR007848">
    <property type="entry name" value="Small_mtfrase_dom"/>
</dbReference>
<keyword evidence="2" id="KW-0949">S-adenosyl-L-methionine</keyword>
<dbReference type="InterPro" id="IPR002052">
    <property type="entry name" value="DNA_methylase_N6_adenine_CS"/>
</dbReference>
<dbReference type="Pfam" id="PF05175">
    <property type="entry name" value="MTS"/>
    <property type="match status" value="1"/>
</dbReference>
<evidence type="ECO:0000256" key="2">
    <source>
        <dbReference type="ARBA" id="ARBA00022691"/>
    </source>
</evidence>
<accession>A0AAE4BSP0</accession>
<dbReference type="PANTHER" id="PTHR47739">
    <property type="entry name" value="TRNA1(VAL) (ADENINE(37)-N6)-METHYLTRANSFERASE"/>
    <property type="match status" value="1"/>
</dbReference>
<dbReference type="InterPro" id="IPR050210">
    <property type="entry name" value="tRNA_Adenine-N(6)_MTase"/>
</dbReference>
<dbReference type="EMBL" id="JAVDQD010000002">
    <property type="protein sequence ID" value="MDR6239023.1"/>
    <property type="molecule type" value="Genomic_DNA"/>
</dbReference>
<dbReference type="SUPFAM" id="SSF53335">
    <property type="entry name" value="S-adenosyl-L-methionine-dependent methyltransferases"/>
    <property type="match status" value="1"/>
</dbReference>
<keyword evidence="1 4" id="KW-0489">Methyltransferase</keyword>
<evidence type="ECO:0000313" key="4">
    <source>
        <dbReference type="EMBL" id="MDR6239023.1"/>
    </source>
</evidence>
<dbReference type="PROSITE" id="PS00092">
    <property type="entry name" value="N6_MTASE"/>
    <property type="match status" value="1"/>
</dbReference>
<dbReference type="GO" id="GO:0008170">
    <property type="term" value="F:N-methyltransferase activity"/>
    <property type="evidence" value="ECO:0007669"/>
    <property type="project" value="UniProtKB-ARBA"/>
</dbReference>
<evidence type="ECO:0000256" key="1">
    <source>
        <dbReference type="ARBA" id="ARBA00022603"/>
    </source>
</evidence>
<keyword evidence="4" id="KW-0808">Transferase</keyword>
<protein>
    <submittedName>
        <fullName evidence="4">tRNA1Val (Adenine37-N6)-methyltransferase</fullName>
        <ecNumber evidence="4">2.1.1.223</ecNumber>
    </submittedName>
</protein>
<dbReference type="InterPro" id="IPR029063">
    <property type="entry name" value="SAM-dependent_MTases_sf"/>
</dbReference>
<dbReference type="AlphaFoldDB" id="A0AAE4BSP0"/>
<sequence length="219" mass="25330">MKVTQDACAFGALVNRDIDPYSILDIGTGTGLLALMMAQKFENSLIDAIEINNEAYLQAVENVKNSEWNDRIKLIKTRVQDYAHSVKDSYQMVVANPPFFSQSLKSLNSNRREAFHDDSLSMEELAEAVQLVLADNGVFWLMMPPNEMDKSVDLNARKGLYLKEVIHVSHNMNKKEHMRFCSFSKHDLNRVIEDRVLIYRNLDNKWTESFNQLMEPYYL</sequence>
<comment type="caution">
    <text evidence="4">The sequence shown here is derived from an EMBL/GenBank/DDBJ whole genome shotgun (WGS) entry which is preliminary data.</text>
</comment>
<feature type="domain" description="Methyltransferase small" evidence="3">
    <location>
        <begin position="22"/>
        <end position="104"/>
    </location>
</feature>
<name>A0AAE4BSP0_9BACT</name>
<reference evidence="4" key="1">
    <citation type="submission" date="2023-07" db="EMBL/GenBank/DDBJ databases">
        <title>Genomic Encyclopedia of Type Strains, Phase IV (KMG-IV): sequencing the most valuable type-strain genomes for metagenomic binning, comparative biology and taxonomic classification.</title>
        <authorList>
            <person name="Goeker M."/>
        </authorList>
    </citation>
    <scope>NUCLEOTIDE SEQUENCE</scope>
    <source>
        <strain evidence="4">DSM 26174</strain>
    </source>
</reference>
<gene>
    <name evidence="4" type="ORF">HNQ88_002060</name>
</gene>
<dbReference type="PANTHER" id="PTHR47739:SF1">
    <property type="entry name" value="TRNA1(VAL) (ADENINE(37)-N6)-METHYLTRANSFERASE"/>
    <property type="match status" value="1"/>
</dbReference>
<dbReference type="Proteomes" id="UP001185092">
    <property type="component" value="Unassembled WGS sequence"/>
</dbReference>
<dbReference type="GO" id="GO:0003676">
    <property type="term" value="F:nucleic acid binding"/>
    <property type="evidence" value="ECO:0007669"/>
    <property type="project" value="InterPro"/>
</dbReference>
<dbReference type="GO" id="GO:0008757">
    <property type="term" value="F:S-adenosylmethionine-dependent methyltransferase activity"/>
    <property type="evidence" value="ECO:0007669"/>
    <property type="project" value="UniProtKB-ARBA"/>
</dbReference>
<proteinExistence type="predicted"/>
<dbReference type="EC" id="2.1.1.223" evidence="4"/>
<dbReference type="GO" id="GO:0032259">
    <property type="term" value="P:methylation"/>
    <property type="evidence" value="ECO:0007669"/>
    <property type="project" value="UniProtKB-KW"/>
</dbReference>
<organism evidence="4 5">
    <name type="scientific">Aureibacter tunicatorum</name>
    <dbReference type="NCBI Taxonomy" id="866807"/>
    <lineage>
        <taxon>Bacteria</taxon>
        <taxon>Pseudomonadati</taxon>
        <taxon>Bacteroidota</taxon>
        <taxon>Cytophagia</taxon>
        <taxon>Cytophagales</taxon>
        <taxon>Persicobacteraceae</taxon>
        <taxon>Aureibacter</taxon>
    </lineage>
</organism>
<dbReference type="Gene3D" id="3.40.50.150">
    <property type="entry name" value="Vaccinia Virus protein VP39"/>
    <property type="match status" value="1"/>
</dbReference>
<dbReference type="CDD" id="cd02440">
    <property type="entry name" value="AdoMet_MTases"/>
    <property type="match status" value="1"/>
</dbReference>
<evidence type="ECO:0000313" key="5">
    <source>
        <dbReference type="Proteomes" id="UP001185092"/>
    </source>
</evidence>
<evidence type="ECO:0000259" key="3">
    <source>
        <dbReference type="Pfam" id="PF05175"/>
    </source>
</evidence>
<keyword evidence="5" id="KW-1185">Reference proteome</keyword>